<organism evidence="2 3">
    <name type="scientific">Desulfomonile tiedjei</name>
    <dbReference type="NCBI Taxonomy" id="2358"/>
    <lineage>
        <taxon>Bacteria</taxon>
        <taxon>Pseudomonadati</taxon>
        <taxon>Thermodesulfobacteriota</taxon>
        <taxon>Desulfomonilia</taxon>
        <taxon>Desulfomonilales</taxon>
        <taxon>Desulfomonilaceae</taxon>
        <taxon>Desulfomonile</taxon>
    </lineage>
</organism>
<proteinExistence type="predicted"/>
<protein>
    <submittedName>
        <fullName evidence="2">Uncharacterized protein</fullName>
    </submittedName>
</protein>
<accession>A0A9D6Z2U2</accession>
<reference evidence="2" key="1">
    <citation type="submission" date="2020-07" db="EMBL/GenBank/DDBJ databases">
        <title>Huge and variable diversity of episymbiotic CPR bacteria and DPANN archaea in groundwater ecosystems.</title>
        <authorList>
            <person name="He C.Y."/>
            <person name="Keren R."/>
            <person name="Whittaker M."/>
            <person name="Farag I.F."/>
            <person name="Doudna J."/>
            <person name="Cate J.H.D."/>
            <person name="Banfield J.F."/>
        </authorList>
    </citation>
    <scope>NUCLEOTIDE SEQUENCE</scope>
    <source>
        <strain evidence="2">NC_groundwater_1664_Pr3_B-0.1um_52_9</strain>
    </source>
</reference>
<gene>
    <name evidence="2" type="ORF">HY912_06690</name>
</gene>
<dbReference type="AlphaFoldDB" id="A0A9D6Z2U2"/>
<feature type="region of interest" description="Disordered" evidence="1">
    <location>
        <begin position="54"/>
        <end position="86"/>
    </location>
</feature>
<evidence type="ECO:0000313" key="3">
    <source>
        <dbReference type="Proteomes" id="UP000807825"/>
    </source>
</evidence>
<name>A0A9D6Z2U2_9BACT</name>
<dbReference type="Proteomes" id="UP000807825">
    <property type="component" value="Unassembled WGS sequence"/>
</dbReference>
<evidence type="ECO:0000313" key="2">
    <source>
        <dbReference type="EMBL" id="MBI5249164.1"/>
    </source>
</evidence>
<comment type="caution">
    <text evidence="2">The sequence shown here is derived from an EMBL/GenBank/DDBJ whole genome shotgun (WGS) entry which is preliminary data.</text>
</comment>
<feature type="compositionally biased region" description="Basic and acidic residues" evidence="1">
    <location>
        <begin position="72"/>
        <end position="86"/>
    </location>
</feature>
<dbReference type="EMBL" id="JACRDE010000186">
    <property type="protein sequence ID" value="MBI5249164.1"/>
    <property type="molecule type" value="Genomic_DNA"/>
</dbReference>
<evidence type="ECO:0000256" key="1">
    <source>
        <dbReference type="SAM" id="MobiDB-lite"/>
    </source>
</evidence>
<sequence length="86" mass="9392">MEDHTILASSDNFGNVTVCPGGVVHVNLSHCSLKFTPSDFVKLSELIAKARISFDSPRKGSAKPHLQLVTSDQERTPSQEKPEETV</sequence>